<feature type="region of interest" description="Disordered" evidence="1">
    <location>
        <begin position="1"/>
        <end position="35"/>
    </location>
</feature>
<accession>A0ABX3RE73</accession>
<feature type="compositionally biased region" description="Pro residues" evidence="1">
    <location>
        <begin position="23"/>
        <end position="33"/>
    </location>
</feature>
<feature type="compositionally biased region" description="Polar residues" evidence="1">
    <location>
        <begin position="1"/>
        <end position="16"/>
    </location>
</feature>
<protein>
    <submittedName>
        <fullName evidence="2">Uncharacterized protein</fullName>
    </submittedName>
</protein>
<dbReference type="Proteomes" id="UP000192319">
    <property type="component" value="Unassembled WGS sequence"/>
</dbReference>
<comment type="caution">
    <text evidence="2">The sequence shown here is derived from an EMBL/GenBank/DDBJ whole genome shotgun (WGS) entry which is preliminary data.</text>
</comment>
<gene>
    <name evidence="2" type="ORF">BST11_04985</name>
</gene>
<evidence type="ECO:0000313" key="3">
    <source>
        <dbReference type="Proteomes" id="UP000192319"/>
    </source>
</evidence>
<name>A0ABX3RE73_9MYCO</name>
<keyword evidence="3" id="KW-1185">Reference proteome</keyword>
<dbReference type="EMBL" id="MVHD01000005">
    <property type="protein sequence ID" value="OQZ92304.1"/>
    <property type="molecule type" value="Genomic_DNA"/>
</dbReference>
<sequence length="103" mass="11072">MDEMLASSTEITSTTNHVDEPLGQPPSVAPPVKPSSTEVLITPQQVVFGTAAATGARRTNHGGRLAAIVRRMLATDGSGPRRYAARHYGFLEDALLAREMERL</sequence>
<organism evidence="2 3">
    <name type="scientific">Mycobacterium alsense</name>
    <dbReference type="NCBI Taxonomy" id="324058"/>
    <lineage>
        <taxon>Bacteria</taxon>
        <taxon>Bacillati</taxon>
        <taxon>Actinomycetota</taxon>
        <taxon>Actinomycetes</taxon>
        <taxon>Mycobacteriales</taxon>
        <taxon>Mycobacteriaceae</taxon>
        <taxon>Mycobacterium</taxon>
    </lineage>
</organism>
<evidence type="ECO:0000313" key="2">
    <source>
        <dbReference type="EMBL" id="OQZ92304.1"/>
    </source>
</evidence>
<proteinExistence type="predicted"/>
<reference evidence="2 3" key="1">
    <citation type="submission" date="2017-02" db="EMBL/GenBank/DDBJ databases">
        <title>The new phylogeny of genus Mycobacterium.</title>
        <authorList>
            <person name="Tortoli E."/>
            <person name="Trovato A."/>
            <person name="Cirillo D.M."/>
        </authorList>
    </citation>
    <scope>NUCLEOTIDE SEQUENCE [LARGE SCALE GENOMIC DNA]</scope>
    <source>
        <strain evidence="2 3">DSM 45230</strain>
    </source>
</reference>
<evidence type="ECO:0000256" key="1">
    <source>
        <dbReference type="SAM" id="MobiDB-lite"/>
    </source>
</evidence>